<protein>
    <submittedName>
        <fullName evidence="1">Uncharacterized protein</fullName>
    </submittedName>
</protein>
<gene>
    <name evidence="1" type="ORF">HUW48_22250</name>
</gene>
<dbReference type="RefSeq" id="WP_182413023.1">
    <property type="nucleotide sequence ID" value="NZ_CP055153.1"/>
</dbReference>
<accession>A0A7L7LCV0</accession>
<dbReference type="KEGG" id="add:HUW48_22250"/>
<dbReference type="EMBL" id="CP055153">
    <property type="protein sequence ID" value="QMU30577.1"/>
    <property type="molecule type" value="Genomic_DNA"/>
</dbReference>
<dbReference type="Proteomes" id="UP000514509">
    <property type="component" value="Chromosome"/>
</dbReference>
<organism evidence="1 2">
    <name type="scientific">Adhaeribacter radiodurans</name>
    <dbReference type="NCBI Taxonomy" id="2745197"/>
    <lineage>
        <taxon>Bacteria</taxon>
        <taxon>Pseudomonadati</taxon>
        <taxon>Bacteroidota</taxon>
        <taxon>Cytophagia</taxon>
        <taxon>Cytophagales</taxon>
        <taxon>Hymenobacteraceae</taxon>
        <taxon>Adhaeribacter</taxon>
    </lineage>
</organism>
<sequence>MIYLTKAKILSVLKNINGKEVQSPTKNHFKKKYFYLNKTNIDNITTFYLFFKDPKRFIENELVQWKETDTFIYEFPPAFHKTPECKYLQSRFENIYIPQKVREKKIVKELKIWGNENKTLFQVDRKTYIEKCIKYFNLKYPDLNLDTSDFDEVIKENSGVESFENFTLEELKELIEKYLDDAKKYFEEEQKMKVLEHFKEKSFLKFSRAPIRYNPTDLDDYEVKKILNEIDIKFIKPINEIIIQICVKEFLDKKEFDLTILEALNFRNCKSCFSDFNREIESKSKVHFIDKVKI</sequence>
<dbReference type="AlphaFoldDB" id="A0A7L7LCV0"/>
<reference evidence="1 2" key="2">
    <citation type="submission" date="2020-08" db="EMBL/GenBank/DDBJ databases">
        <title>Adhaeribacter dokdonensis sp. nov., isolated from the rhizosphere of Elymus tsukushiensis, a plant native to the Dokdo Islands, Republic of Korea.</title>
        <authorList>
            <person name="Ghim S.Y."/>
        </authorList>
    </citation>
    <scope>NUCLEOTIDE SEQUENCE [LARGE SCALE GENOMIC DNA]</scope>
    <source>
        <strain evidence="1 2">KUDC8001</strain>
    </source>
</reference>
<evidence type="ECO:0000313" key="1">
    <source>
        <dbReference type="EMBL" id="QMU30577.1"/>
    </source>
</evidence>
<evidence type="ECO:0000313" key="2">
    <source>
        <dbReference type="Proteomes" id="UP000514509"/>
    </source>
</evidence>
<reference evidence="1 2" key="1">
    <citation type="submission" date="2020-06" db="EMBL/GenBank/DDBJ databases">
        <authorList>
            <person name="Hwang Y.J."/>
        </authorList>
    </citation>
    <scope>NUCLEOTIDE SEQUENCE [LARGE SCALE GENOMIC DNA]</scope>
    <source>
        <strain evidence="1 2">KUDC8001</strain>
    </source>
</reference>
<keyword evidence="2" id="KW-1185">Reference proteome</keyword>
<proteinExistence type="predicted"/>
<name>A0A7L7LCV0_9BACT</name>